<reference evidence="1" key="1">
    <citation type="submission" date="2023-07" db="EMBL/GenBank/DDBJ databases">
        <title>draft genome sequence of fig (Ficus carica).</title>
        <authorList>
            <person name="Takahashi T."/>
            <person name="Nishimura K."/>
        </authorList>
    </citation>
    <scope>NUCLEOTIDE SEQUENCE</scope>
</reference>
<gene>
    <name evidence="1" type="ORF">TIFTF001_038401</name>
</gene>
<organism evidence="1 2">
    <name type="scientific">Ficus carica</name>
    <name type="common">Common fig</name>
    <dbReference type="NCBI Taxonomy" id="3494"/>
    <lineage>
        <taxon>Eukaryota</taxon>
        <taxon>Viridiplantae</taxon>
        <taxon>Streptophyta</taxon>
        <taxon>Embryophyta</taxon>
        <taxon>Tracheophyta</taxon>
        <taxon>Spermatophyta</taxon>
        <taxon>Magnoliopsida</taxon>
        <taxon>eudicotyledons</taxon>
        <taxon>Gunneridae</taxon>
        <taxon>Pentapetalae</taxon>
        <taxon>rosids</taxon>
        <taxon>fabids</taxon>
        <taxon>Rosales</taxon>
        <taxon>Moraceae</taxon>
        <taxon>Ficeae</taxon>
        <taxon>Ficus</taxon>
    </lineage>
</organism>
<name>A0AA88JEK1_FICCA</name>
<evidence type="ECO:0000313" key="1">
    <source>
        <dbReference type="EMBL" id="GMN69351.1"/>
    </source>
</evidence>
<accession>A0AA88JEK1</accession>
<protein>
    <submittedName>
        <fullName evidence="1">Uncharacterized protein</fullName>
    </submittedName>
</protein>
<dbReference type="EMBL" id="BTGU01000827">
    <property type="protein sequence ID" value="GMN69351.1"/>
    <property type="molecule type" value="Genomic_DNA"/>
</dbReference>
<keyword evidence="2" id="KW-1185">Reference proteome</keyword>
<dbReference type="GO" id="GO:0098542">
    <property type="term" value="P:defense response to other organism"/>
    <property type="evidence" value="ECO:0007669"/>
    <property type="project" value="TreeGrafter"/>
</dbReference>
<dbReference type="InterPro" id="IPR044974">
    <property type="entry name" value="Disease_R_plants"/>
</dbReference>
<proteinExistence type="predicted"/>
<dbReference type="Proteomes" id="UP001187192">
    <property type="component" value="Unassembled WGS sequence"/>
</dbReference>
<comment type="caution">
    <text evidence="1">The sequence shown here is derived from an EMBL/GenBank/DDBJ whole genome shotgun (WGS) entry which is preliminary data.</text>
</comment>
<dbReference type="AlphaFoldDB" id="A0AA88JEK1"/>
<sequence>MLSSIFTSKIQSFGYSGLPFSNPTSWTLLPILVFPTPPRPPVHQFSESRRHSIPPSVWLKLLMLFLDLRPKDQECAQRFMMTDVEVKVSVLNDEEAWRLFTKRAGEVASLELIFNHLQNYDSLEGKNIKACFLYCALYPEDFLIEVSELVRGRMAEGLFDEQQNFEEAINNGIVVVETLKDSCLLEDGASEGSVKIIFTDACS</sequence>
<evidence type="ECO:0000313" key="2">
    <source>
        <dbReference type="Proteomes" id="UP001187192"/>
    </source>
</evidence>
<dbReference type="PANTHER" id="PTHR23155">
    <property type="entry name" value="DISEASE RESISTANCE PROTEIN RP"/>
    <property type="match status" value="1"/>
</dbReference>
<dbReference type="PANTHER" id="PTHR23155:SF1150">
    <property type="entry name" value="NB-ARC DOMAIN-CONTAINING PROTEIN"/>
    <property type="match status" value="1"/>
</dbReference>